<proteinExistence type="predicted"/>
<reference evidence="1" key="1">
    <citation type="journal article" date="2023" name="Microbiol Resour">
        <title>Genome Sequences of Rhodoplanes serenus and Two Thermotolerant Strains, Rhodoplanes tepidamans and 'Rhodoplanes cryptolactis,' Further Refine the Genus.</title>
        <authorList>
            <person name="Rayyan A.A."/>
            <person name="Kyndt J.A."/>
        </authorList>
    </citation>
    <scope>NUCLEOTIDE SEQUENCE</scope>
    <source>
        <strain evidence="1">DSM 9987</strain>
    </source>
</reference>
<keyword evidence="2" id="KW-1185">Reference proteome</keyword>
<accession>A0ABT5JE70</accession>
<sequence>MALAKDRNTPEQVGDLAEYPVLAATTIYAGALVVLDADGYAKPGTAATGLIAVGRAEARVVNAGSSGDETVRVKRGVYRFANSAGADEITAAEIGDACYIVDDETVAKVGTGRSVAGLIRGLDAQGVWVEIGFGPLVGAGLLAANNLSDVGTKATARANLGVYERFGTPTFTVGAEAANAINVAIQLKDSVGDDLAVRGSVLAYLSSDANGDAIIGTAPSGGVAIGTDGLLIPLVAGKAFQLVSESDGDIDITITEAGTATWRLVLVQPDGRLAVSGAITFA</sequence>
<reference evidence="1" key="2">
    <citation type="submission" date="2023-02" db="EMBL/GenBank/DDBJ databases">
        <authorList>
            <person name="Rayyan A."/>
            <person name="Meyer T."/>
            <person name="Kyndt J.A."/>
        </authorList>
    </citation>
    <scope>NUCLEOTIDE SEQUENCE</scope>
    <source>
        <strain evidence="1">DSM 9987</strain>
    </source>
</reference>
<evidence type="ECO:0000313" key="1">
    <source>
        <dbReference type="EMBL" id="MDC7787974.1"/>
    </source>
</evidence>
<gene>
    <name evidence="1" type="ORF">PQJ73_19980</name>
</gene>
<name>A0ABT5JE70_RHOTP</name>
<organism evidence="1 2">
    <name type="scientific">Rhodoplanes tepidamans</name>
    <name type="common">Rhodoplanes cryptolactis</name>
    <dbReference type="NCBI Taxonomy" id="200616"/>
    <lineage>
        <taxon>Bacteria</taxon>
        <taxon>Pseudomonadati</taxon>
        <taxon>Pseudomonadota</taxon>
        <taxon>Alphaproteobacteria</taxon>
        <taxon>Hyphomicrobiales</taxon>
        <taxon>Nitrobacteraceae</taxon>
        <taxon>Rhodoplanes</taxon>
    </lineage>
</organism>
<dbReference type="Proteomes" id="UP001165652">
    <property type="component" value="Unassembled WGS sequence"/>
</dbReference>
<dbReference type="EMBL" id="JAQQLI010000035">
    <property type="protein sequence ID" value="MDC7787974.1"/>
    <property type="molecule type" value="Genomic_DNA"/>
</dbReference>
<evidence type="ECO:0008006" key="3">
    <source>
        <dbReference type="Google" id="ProtNLM"/>
    </source>
</evidence>
<evidence type="ECO:0000313" key="2">
    <source>
        <dbReference type="Proteomes" id="UP001165652"/>
    </source>
</evidence>
<comment type="caution">
    <text evidence="1">The sequence shown here is derived from an EMBL/GenBank/DDBJ whole genome shotgun (WGS) entry which is preliminary data.</text>
</comment>
<protein>
    <recommendedName>
        <fullName evidence="3">Minor tail protein</fullName>
    </recommendedName>
</protein>
<dbReference type="RefSeq" id="WP_272778810.1">
    <property type="nucleotide sequence ID" value="NZ_JAQQLI010000035.1"/>
</dbReference>